<dbReference type="GO" id="GO:0050661">
    <property type="term" value="F:NADP binding"/>
    <property type="evidence" value="ECO:0007669"/>
    <property type="project" value="InterPro"/>
</dbReference>
<dbReference type="GO" id="GO:0004783">
    <property type="term" value="F:sulfite reductase (NADPH) activity"/>
    <property type="evidence" value="ECO:0007669"/>
    <property type="project" value="UniProtKB-UniRule"/>
</dbReference>
<dbReference type="PROSITE" id="PS00365">
    <property type="entry name" value="NIR_SIR"/>
    <property type="match status" value="1"/>
</dbReference>
<dbReference type="InterPro" id="IPR045854">
    <property type="entry name" value="NO2/SO3_Rdtase_4Fe4S_sf"/>
</dbReference>
<feature type="domain" description="Nitrite/Sulfite reductase ferredoxin-like" evidence="17">
    <location>
        <begin position="346"/>
        <end position="415"/>
    </location>
</feature>
<dbReference type="SUPFAM" id="SSF56014">
    <property type="entry name" value="Nitrite and sulphite reductase 4Fe-4S domain-like"/>
    <property type="match status" value="2"/>
</dbReference>
<evidence type="ECO:0000256" key="3">
    <source>
        <dbReference type="ARBA" id="ARBA00022485"/>
    </source>
</evidence>
<keyword evidence="9 15" id="KW-0408">Iron</keyword>
<keyword evidence="4 15" id="KW-0028">Amino-acid biosynthesis</keyword>
<evidence type="ECO:0000256" key="15">
    <source>
        <dbReference type="HAMAP-Rule" id="MF_01540"/>
    </source>
</evidence>
<evidence type="ECO:0000313" key="19">
    <source>
        <dbReference type="Proteomes" id="UP000266206"/>
    </source>
</evidence>
<feature type="binding site" description="axial binding residue" evidence="15">
    <location>
        <position position="484"/>
    </location>
    <ligand>
        <name>siroheme</name>
        <dbReference type="ChEBI" id="CHEBI:60052"/>
    </ligand>
    <ligandPart>
        <name>Fe</name>
        <dbReference type="ChEBI" id="CHEBI:18248"/>
    </ligandPart>
</feature>
<dbReference type="GO" id="GO:0050311">
    <property type="term" value="F:sulfite reductase (ferredoxin) activity"/>
    <property type="evidence" value="ECO:0007669"/>
    <property type="project" value="TreeGrafter"/>
</dbReference>
<comment type="cofactor">
    <cofactor evidence="15">
        <name>siroheme</name>
        <dbReference type="ChEBI" id="CHEBI:60052"/>
    </cofactor>
    <text evidence="15">Binds 1 siroheme per subunit.</text>
</comment>
<dbReference type="GO" id="GO:0000103">
    <property type="term" value="P:sulfate assimilation"/>
    <property type="evidence" value="ECO:0007669"/>
    <property type="project" value="UniProtKB-UniRule"/>
</dbReference>
<evidence type="ECO:0000313" key="18">
    <source>
        <dbReference type="EMBL" id="RIY41548.1"/>
    </source>
</evidence>
<dbReference type="HAMAP" id="MF_01540">
    <property type="entry name" value="CysI"/>
    <property type="match status" value="1"/>
</dbReference>
<dbReference type="GO" id="GO:0009337">
    <property type="term" value="C:sulfite reductase complex (NADPH)"/>
    <property type="evidence" value="ECO:0007669"/>
    <property type="project" value="InterPro"/>
</dbReference>
<evidence type="ECO:0000256" key="2">
    <source>
        <dbReference type="ARBA" id="ARBA00010429"/>
    </source>
</evidence>
<keyword evidence="6 15" id="KW-0479">Metal-binding</keyword>
<feature type="domain" description="Nitrite/sulphite reductase 4Fe-4S" evidence="16">
    <location>
        <begin position="163"/>
        <end position="317"/>
    </location>
</feature>
<dbReference type="Pfam" id="PF01077">
    <property type="entry name" value="NIR_SIR"/>
    <property type="match status" value="1"/>
</dbReference>
<keyword evidence="11 15" id="KW-0198">Cysteine biosynthesis</keyword>
<evidence type="ECO:0000256" key="6">
    <source>
        <dbReference type="ARBA" id="ARBA00022723"/>
    </source>
</evidence>
<evidence type="ECO:0000256" key="13">
    <source>
        <dbReference type="ARBA" id="ARBA00057160"/>
    </source>
</evidence>
<evidence type="ECO:0000259" key="16">
    <source>
        <dbReference type="Pfam" id="PF01077"/>
    </source>
</evidence>
<dbReference type="PANTHER" id="PTHR11493">
    <property type="entry name" value="SULFITE REDUCTASE [NADPH] SUBUNIT BETA-RELATED"/>
    <property type="match status" value="1"/>
</dbReference>
<dbReference type="GO" id="GO:0051539">
    <property type="term" value="F:4 iron, 4 sulfur cluster binding"/>
    <property type="evidence" value="ECO:0007669"/>
    <property type="project" value="UniProtKB-KW"/>
</dbReference>
<dbReference type="InterPro" id="IPR006067">
    <property type="entry name" value="NO2/SO3_Rdtase_4Fe4S_dom"/>
</dbReference>
<comment type="cofactor">
    <cofactor evidence="15">
        <name>[4Fe-4S] cluster</name>
        <dbReference type="ChEBI" id="CHEBI:49883"/>
    </cofactor>
    <text evidence="15">Binds 1 [4Fe-4S] cluster per subunit.</text>
</comment>
<dbReference type="OrthoDB" id="3189055at2"/>
<comment type="function">
    <text evidence="13 15">Component of the sulfite reductase complex that catalyzes the 6-electron reduction of sulfite to sulfide. This is one of several activities required for the biosynthesis of L-cysteine from sulfate.</text>
</comment>
<sequence>MTAPLSPLEQLKADSRLLRGTIQEGLADPLTGAISEDDNKLLKFHGSYQQDDRDLRDERRKQKLEPAYSFMIRARLAGGVVSPTQWLAFDDLARQYAGRGLRITTRQTFQWHGVIKRNLKPTLRAINDALATTIAACGDVNRQVVCSVNPWLSNTHAEIAQWAQTLSDYFLPKTRAYHEIWLDGEKVEFNASEPEAEPLYGPTYLPRKFKIGIAVPPFNDVDVFAQDVGLIAIVSNGKLEGFNLSIGGGMGASHGDATTYPRVGSVVGFVKPEQVIAAVESVMILQRNLGNRDERRYARLKYTIDRIGLTAFVEKLQALAGFTLAPEREFTFQSNHDHYGWFKGDNDLWHLGLHVESGRLWDADTQAQNTQRLWQTGLREIAKIHTGEFLLTCNQNVVIANVKSADRKRINTLIKKHGLNTGETFSALRQHSIACVALPTCGLAMAESERYLPELLPKMEALLDKHGLRNTPITLRLSGCPNGCSRPYLAEIALVGRAPGRYDLRLGANAQGSRLNRIYAENIDEPQILATLDELLGRYAAERASNEGFGDFIVRTQEVAA</sequence>
<dbReference type="AlphaFoldDB" id="A0A3A1YWI8"/>
<comment type="similarity">
    <text evidence="2 15">Belongs to the nitrite and sulfite reductase 4Fe-4S domain family.</text>
</comment>
<dbReference type="GO" id="GO:0046872">
    <property type="term" value="F:metal ion binding"/>
    <property type="evidence" value="ECO:0007669"/>
    <property type="project" value="UniProtKB-KW"/>
</dbReference>
<protein>
    <recommendedName>
        <fullName evidence="15">Sulfite reductase [NADPH] hemoprotein beta-component</fullName>
        <shortName evidence="15">SiR-HP</shortName>
        <shortName evidence="15">SiRHP</shortName>
        <ecNumber evidence="15">1.8.1.2</ecNumber>
    </recommendedName>
</protein>
<dbReference type="InterPro" id="IPR036136">
    <property type="entry name" value="Nit/Sulf_reduc_fer-like_dom_sf"/>
</dbReference>
<evidence type="ECO:0000259" key="17">
    <source>
        <dbReference type="Pfam" id="PF03460"/>
    </source>
</evidence>
<keyword evidence="5 15" id="KW-0349">Heme</keyword>
<dbReference type="GO" id="GO:0019344">
    <property type="term" value="P:cysteine biosynthetic process"/>
    <property type="evidence" value="ECO:0007669"/>
    <property type="project" value="UniProtKB-KW"/>
</dbReference>
<keyword evidence="8 15" id="KW-0560">Oxidoreductase</keyword>
<evidence type="ECO:0000256" key="12">
    <source>
        <dbReference type="ARBA" id="ARBA00052219"/>
    </source>
</evidence>
<dbReference type="GO" id="GO:0020037">
    <property type="term" value="F:heme binding"/>
    <property type="evidence" value="ECO:0007669"/>
    <property type="project" value="InterPro"/>
</dbReference>
<comment type="catalytic activity">
    <reaction evidence="12 15">
        <text>hydrogen sulfide + 3 NADP(+) + 3 H2O = sulfite + 3 NADPH + 4 H(+)</text>
        <dbReference type="Rhea" id="RHEA:13801"/>
        <dbReference type="ChEBI" id="CHEBI:15377"/>
        <dbReference type="ChEBI" id="CHEBI:15378"/>
        <dbReference type="ChEBI" id="CHEBI:17359"/>
        <dbReference type="ChEBI" id="CHEBI:29919"/>
        <dbReference type="ChEBI" id="CHEBI:57783"/>
        <dbReference type="ChEBI" id="CHEBI:58349"/>
        <dbReference type="EC" id="1.8.1.2"/>
    </reaction>
</comment>
<evidence type="ECO:0000256" key="9">
    <source>
        <dbReference type="ARBA" id="ARBA00023004"/>
    </source>
</evidence>
<dbReference type="InterPro" id="IPR045169">
    <property type="entry name" value="NO2/SO3_Rdtase_4Fe4S_prot"/>
</dbReference>
<dbReference type="FunFam" id="3.30.413.10:FF:000003">
    <property type="entry name" value="Sulfite reductase [NADPH] hemoprotein beta-component"/>
    <property type="match status" value="1"/>
</dbReference>
<dbReference type="PRINTS" id="PR00397">
    <property type="entry name" value="SIROHAEM"/>
</dbReference>
<dbReference type="Gene3D" id="3.30.413.10">
    <property type="entry name" value="Sulfite Reductase Hemoprotein, domain 1"/>
    <property type="match status" value="2"/>
</dbReference>
<dbReference type="InterPro" id="IPR011786">
    <property type="entry name" value="CysI"/>
</dbReference>
<dbReference type="EMBL" id="NQYH01000003">
    <property type="protein sequence ID" value="RIY41548.1"/>
    <property type="molecule type" value="Genomic_DNA"/>
</dbReference>
<name>A0A3A1YWI8_9BURK</name>
<organism evidence="18 19">
    <name type="scientific">Neopusillimonas maritima</name>
    <dbReference type="NCBI Taxonomy" id="2026239"/>
    <lineage>
        <taxon>Bacteria</taxon>
        <taxon>Pseudomonadati</taxon>
        <taxon>Pseudomonadota</taxon>
        <taxon>Betaproteobacteria</taxon>
        <taxon>Burkholderiales</taxon>
        <taxon>Alcaligenaceae</taxon>
        <taxon>Neopusillimonas</taxon>
    </lineage>
</organism>
<dbReference type="Pfam" id="PF03460">
    <property type="entry name" value="NIR_SIR_ferr"/>
    <property type="match status" value="2"/>
</dbReference>
<keyword evidence="10 15" id="KW-0411">Iron-sulfur</keyword>
<comment type="pathway">
    <text evidence="1 15">Sulfur metabolism; hydrogen sulfide biosynthesis; hydrogen sulfide from sulfite (NADPH route): step 1/1.</text>
</comment>
<dbReference type="Proteomes" id="UP000266206">
    <property type="component" value="Unassembled WGS sequence"/>
</dbReference>
<keyword evidence="7 15" id="KW-0521">NADP</keyword>
<evidence type="ECO:0000256" key="7">
    <source>
        <dbReference type="ARBA" id="ARBA00022857"/>
    </source>
</evidence>
<feature type="binding site" evidence="15">
    <location>
        <position position="441"/>
    </location>
    <ligand>
        <name>[4Fe-4S] cluster</name>
        <dbReference type="ChEBI" id="CHEBI:49883"/>
    </ligand>
</feature>
<dbReference type="PANTHER" id="PTHR11493:SF47">
    <property type="entry name" value="SULFITE REDUCTASE [NADPH] SUBUNIT BETA"/>
    <property type="match status" value="1"/>
</dbReference>
<comment type="subunit">
    <text evidence="14 15">Alpha(8)-beta(8). The alpha component is a flavoprotein, the beta component is a hemoprotein.</text>
</comment>
<evidence type="ECO:0000256" key="8">
    <source>
        <dbReference type="ARBA" id="ARBA00023002"/>
    </source>
</evidence>
<evidence type="ECO:0000256" key="14">
    <source>
        <dbReference type="ARBA" id="ARBA00062253"/>
    </source>
</evidence>
<dbReference type="NCBIfam" id="TIGR02041">
    <property type="entry name" value="CysI"/>
    <property type="match status" value="1"/>
</dbReference>
<accession>A0A3A1YWI8</accession>
<dbReference type="SUPFAM" id="SSF55124">
    <property type="entry name" value="Nitrite/Sulfite reductase N-terminal domain-like"/>
    <property type="match status" value="2"/>
</dbReference>
<proteinExistence type="inferred from homology"/>
<evidence type="ECO:0000256" key="11">
    <source>
        <dbReference type="ARBA" id="ARBA00023192"/>
    </source>
</evidence>
<dbReference type="EC" id="1.8.1.2" evidence="15"/>
<evidence type="ECO:0000256" key="1">
    <source>
        <dbReference type="ARBA" id="ARBA00004774"/>
    </source>
</evidence>
<feature type="domain" description="Nitrite/Sulfite reductase ferredoxin-like" evidence="17">
    <location>
        <begin position="68"/>
        <end position="127"/>
    </location>
</feature>
<evidence type="ECO:0000256" key="4">
    <source>
        <dbReference type="ARBA" id="ARBA00022605"/>
    </source>
</evidence>
<dbReference type="InterPro" id="IPR005117">
    <property type="entry name" value="NiRdtase/SiRdtase_haem-b_fer"/>
</dbReference>
<evidence type="ECO:0000256" key="5">
    <source>
        <dbReference type="ARBA" id="ARBA00022617"/>
    </source>
</evidence>
<keyword evidence="3 15" id="KW-0004">4Fe-4S</keyword>
<dbReference type="GO" id="GO:0070814">
    <property type="term" value="P:hydrogen sulfide biosynthetic process"/>
    <property type="evidence" value="ECO:0007669"/>
    <property type="project" value="UniProtKB-UniRule"/>
</dbReference>
<dbReference type="RefSeq" id="WP_119515799.1">
    <property type="nucleotide sequence ID" value="NZ_NQYH01000003.1"/>
</dbReference>
<reference evidence="18 19" key="1">
    <citation type="submission" date="2017-08" db="EMBL/GenBank/DDBJ databases">
        <title>Pusillimonas indicus sp. nov., a member of the family Alcaligenaceae isolated from surface seawater.</title>
        <authorList>
            <person name="Li J."/>
        </authorList>
    </citation>
    <scope>NUCLEOTIDE SEQUENCE [LARGE SCALE GENOMIC DNA]</scope>
    <source>
        <strain evidence="18 19">L52-1-41</strain>
    </source>
</reference>
<feature type="binding site" evidence="15">
    <location>
        <position position="435"/>
    </location>
    <ligand>
        <name>[4Fe-4S] cluster</name>
        <dbReference type="ChEBI" id="CHEBI:49883"/>
    </ligand>
</feature>
<dbReference type="NCBIfam" id="NF010029">
    <property type="entry name" value="PRK13504.1"/>
    <property type="match status" value="1"/>
</dbReference>
<feature type="binding site" evidence="15">
    <location>
        <position position="480"/>
    </location>
    <ligand>
        <name>[4Fe-4S] cluster</name>
        <dbReference type="ChEBI" id="CHEBI:49883"/>
    </ligand>
</feature>
<feature type="binding site" evidence="15">
    <location>
        <position position="484"/>
    </location>
    <ligand>
        <name>[4Fe-4S] cluster</name>
        <dbReference type="ChEBI" id="CHEBI:49883"/>
    </ligand>
</feature>
<comment type="caution">
    <text evidence="18">The sequence shown here is derived from an EMBL/GenBank/DDBJ whole genome shotgun (WGS) entry which is preliminary data.</text>
</comment>
<evidence type="ECO:0000256" key="10">
    <source>
        <dbReference type="ARBA" id="ARBA00023014"/>
    </source>
</evidence>
<gene>
    <name evidence="15 18" type="primary">cysI</name>
    <name evidence="18" type="ORF">CJP73_06120</name>
</gene>
<dbReference type="UniPathway" id="UPA00140">
    <property type="reaction ID" value="UER00207"/>
</dbReference>
<dbReference type="InterPro" id="IPR006066">
    <property type="entry name" value="NO2/SO3_Rdtase_FeS/sirohaem_BS"/>
</dbReference>